<comment type="caution">
    <text evidence="2">The sequence shown here is derived from an EMBL/GenBank/DDBJ whole genome shotgun (WGS) entry which is preliminary data.</text>
</comment>
<dbReference type="eggNOG" id="KOG1439">
    <property type="taxonomic scope" value="Eukaryota"/>
</dbReference>
<dbReference type="SUPFAM" id="SSF54373">
    <property type="entry name" value="FAD-linked reductases, C-terminal domain"/>
    <property type="match status" value="1"/>
</dbReference>
<dbReference type="PRINTS" id="PR00894">
    <property type="entry name" value="YEASTMRS6P"/>
</dbReference>
<evidence type="ECO:0000256" key="1">
    <source>
        <dbReference type="SAM" id="Coils"/>
    </source>
</evidence>
<dbReference type="Proteomes" id="UP000008673">
    <property type="component" value="Unassembled WGS sequence"/>
</dbReference>
<dbReference type="InterPro" id="IPR017230">
    <property type="entry name" value="Mrs6"/>
</dbReference>
<name>W1QH18_OGAPD</name>
<dbReference type="HOGENOM" id="CLU_1372575_0_0_1"/>
<dbReference type="AlphaFoldDB" id="W1QH18"/>
<dbReference type="KEGG" id="opa:HPODL_00304"/>
<protein>
    <submittedName>
        <fullName evidence="2">Rab proteins geranylgeranyltransferase component A</fullName>
    </submittedName>
</protein>
<dbReference type="RefSeq" id="XP_013935724.1">
    <property type="nucleotide sequence ID" value="XM_014080249.1"/>
</dbReference>
<dbReference type="GO" id="GO:0016740">
    <property type="term" value="F:transferase activity"/>
    <property type="evidence" value="ECO:0007669"/>
    <property type="project" value="UniProtKB-KW"/>
</dbReference>
<dbReference type="GeneID" id="25769777"/>
<gene>
    <name evidence="2" type="ORF">HPODL_00304</name>
</gene>
<keyword evidence="1" id="KW-0175">Coiled coil</keyword>
<dbReference type="STRING" id="871575.W1QH18"/>
<evidence type="ECO:0000313" key="2">
    <source>
        <dbReference type="EMBL" id="ESX00890.1"/>
    </source>
</evidence>
<dbReference type="EMBL" id="AEOI02000005">
    <property type="protein sequence ID" value="ESX00890.1"/>
    <property type="molecule type" value="Genomic_DNA"/>
</dbReference>
<sequence length="199" mass="22314">MGSGSGCCPQGQCIWYLSTVEKGEKARRDLEEGLSKLEESILRESEDGGFDVELTDEDVVSRPDGSISVINSVKLGKSFKEFVPQEKLTYLFKLMFTQYTSVEPFGVVNENVFKKTLKEGTENSVDYQVLYSNMPSAEISYDGIVTEAKLLYSTIVGSDDDFFDVDFEDDEEDTLAAARNDSAIVDDDDEFKDEMDFEL</sequence>
<accession>W1QH18</accession>
<organism evidence="2 3">
    <name type="scientific">Ogataea parapolymorpha (strain ATCC 26012 / BCRC 20466 / JCM 22074 / NRRL Y-7560 / DL-1)</name>
    <name type="common">Yeast</name>
    <name type="synonym">Hansenula polymorpha</name>
    <dbReference type="NCBI Taxonomy" id="871575"/>
    <lineage>
        <taxon>Eukaryota</taxon>
        <taxon>Fungi</taxon>
        <taxon>Dikarya</taxon>
        <taxon>Ascomycota</taxon>
        <taxon>Saccharomycotina</taxon>
        <taxon>Pichiomycetes</taxon>
        <taxon>Pichiales</taxon>
        <taxon>Pichiaceae</taxon>
        <taxon>Ogataea</taxon>
    </lineage>
</organism>
<keyword evidence="3" id="KW-1185">Reference proteome</keyword>
<proteinExistence type="predicted"/>
<reference evidence="2 3" key="1">
    <citation type="journal article" date="2013" name="BMC Genomics">
        <title>Genome sequence and analysis of methylotrophic yeast Hansenula polymorpha DL1.</title>
        <authorList>
            <person name="Ravin N.V."/>
            <person name="Eldarov M.A."/>
            <person name="Kadnikov V.V."/>
            <person name="Beletsky A.V."/>
            <person name="Schneider J."/>
            <person name="Mardanova E.S."/>
            <person name="Smekalova E.M."/>
            <person name="Zvereva M.I."/>
            <person name="Dontsova O.A."/>
            <person name="Mardanov A.V."/>
            <person name="Skryabin K.G."/>
        </authorList>
    </citation>
    <scope>NUCLEOTIDE SEQUENCE [LARGE SCALE GENOMIC DNA]</scope>
    <source>
        <strain evidence="3">ATCC 26012 / BCRC 20466 / JCM 22074 / NRRL Y-7560 / DL-1</strain>
    </source>
</reference>
<feature type="coiled-coil region" evidence="1">
    <location>
        <begin position="20"/>
        <end position="47"/>
    </location>
</feature>
<evidence type="ECO:0000313" key="3">
    <source>
        <dbReference type="Proteomes" id="UP000008673"/>
    </source>
</evidence>
<dbReference type="GO" id="GO:0007264">
    <property type="term" value="P:small GTPase-mediated signal transduction"/>
    <property type="evidence" value="ECO:0007669"/>
    <property type="project" value="InterPro"/>
</dbReference>